<proteinExistence type="predicted"/>
<evidence type="ECO:0000256" key="1">
    <source>
        <dbReference type="SAM" id="MobiDB-lite"/>
    </source>
</evidence>
<organism evidence="2 3">
    <name type="scientific">Legionella cincinnatiensis</name>
    <dbReference type="NCBI Taxonomy" id="28085"/>
    <lineage>
        <taxon>Bacteria</taxon>
        <taxon>Pseudomonadati</taxon>
        <taxon>Pseudomonadota</taxon>
        <taxon>Gammaproteobacteria</taxon>
        <taxon>Legionellales</taxon>
        <taxon>Legionellaceae</taxon>
        <taxon>Legionella</taxon>
    </lineage>
</organism>
<dbReference type="AlphaFoldDB" id="A0A378IG26"/>
<feature type="region of interest" description="Disordered" evidence="1">
    <location>
        <begin position="1"/>
        <end position="37"/>
    </location>
</feature>
<sequence length="37" mass="4436">MQKTTNKEYLQPPLDIKNNPTWPMSNVLRPVPRRRDT</sequence>
<accession>A0A378IG26</accession>
<dbReference type="EMBL" id="UGNX01000001">
    <property type="protein sequence ID" value="STX33860.1"/>
    <property type="molecule type" value="Genomic_DNA"/>
</dbReference>
<reference evidence="2 3" key="1">
    <citation type="submission" date="2018-06" db="EMBL/GenBank/DDBJ databases">
        <authorList>
            <consortium name="Pathogen Informatics"/>
            <person name="Doyle S."/>
        </authorList>
    </citation>
    <scope>NUCLEOTIDE SEQUENCE [LARGE SCALE GENOMIC DNA]</scope>
    <source>
        <strain evidence="2 3">NCTC12438</strain>
    </source>
</reference>
<evidence type="ECO:0000313" key="3">
    <source>
        <dbReference type="Proteomes" id="UP000255316"/>
    </source>
</evidence>
<name>A0A378IG26_9GAMM</name>
<protein>
    <submittedName>
        <fullName evidence="2">Uncharacterized protein</fullName>
    </submittedName>
</protein>
<gene>
    <name evidence="2" type="ORF">NCTC12438_00440</name>
</gene>
<evidence type="ECO:0000313" key="2">
    <source>
        <dbReference type="EMBL" id="STX33860.1"/>
    </source>
</evidence>
<dbReference type="Proteomes" id="UP000255316">
    <property type="component" value="Unassembled WGS sequence"/>
</dbReference>